<reference evidence="7 8" key="1">
    <citation type="submission" date="2019-10" db="EMBL/GenBank/DDBJ databases">
        <title>Thermopilla bonchosmolovskayae gen. nov., sp. nov., a moderately thermophilic Chloroflexi bacterium from a Chukotka hot spring (Arctic, Russia), representing a novel classis Thermopillaia, which include previously uncultivated lineage OLB14.</title>
        <authorList>
            <person name="Kochetkova T.V."/>
            <person name="Zayulina K.S."/>
            <person name="Zhigarkov V.S."/>
            <person name="Minaev N.V."/>
            <person name="Novikov A."/>
            <person name="Toshchakov S.V."/>
            <person name="Elcheninov A.G."/>
            <person name="Kublanov I.V."/>
        </authorList>
    </citation>
    <scope>NUCLEOTIDE SEQUENCE [LARGE SCALE GENOMIC DNA]</scope>
    <source>
        <strain evidence="7 8">3753O</strain>
    </source>
</reference>
<evidence type="ECO:0000313" key="7">
    <source>
        <dbReference type="EMBL" id="QFG02350.1"/>
    </source>
</evidence>
<feature type="region of interest" description="Disordered" evidence="4">
    <location>
        <begin position="51"/>
        <end position="78"/>
    </location>
</feature>
<dbReference type="PROSITE" id="PS51318">
    <property type="entry name" value="TAT"/>
    <property type="match status" value="1"/>
</dbReference>
<dbReference type="CDD" id="cd13860">
    <property type="entry name" value="CuRO_1_2dMco_1"/>
    <property type="match status" value="1"/>
</dbReference>
<evidence type="ECO:0000256" key="3">
    <source>
        <dbReference type="ARBA" id="ARBA00023008"/>
    </source>
</evidence>
<gene>
    <name evidence="7" type="ORF">Tbon_03260</name>
</gene>
<evidence type="ECO:0000313" key="8">
    <source>
        <dbReference type="Proteomes" id="UP000326331"/>
    </source>
</evidence>
<dbReference type="EMBL" id="CP042829">
    <property type="protein sequence ID" value="QFG02350.1"/>
    <property type="molecule type" value="Genomic_DNA"/>
</dbReference>
<dbReference type="InterPro" id="IPR008972">
    <property type="entry name" value="Cupredoxin"/>
</dbReference>
<sequence>MSEPLASDTELTQVSTRLDRRRFLRKAGIVGAALPVAAGAIASACYEDPTGQKAEPTGVQPGNVKPGPTPASGGAPAAQEKWRKIDADHKQGVVDFLRNQKSPITRGRGNIPLEPRIENGVKVWDITVDEVDWEVAPGQVEKARGYNGMIPGPILRGRVGDRVRINVKNNLTESTAVHWHGIHVPYTMDGVPFVTQDPIEPGQTFTYEFTLKNAGSHMYHSHHDSADQVNRGLLGAFIVDPADPNDYPKYDREYILILNDSLLGYTLNGKSFPATDALVAKKGERILVRWMNEGMMYHPMHLHGLAMEVFAIDGYKLPNPYKCDTIDVPPGNRYDTIIDCFEPGLWAFHCHVLSHAESAAGFFGLVTVLVVEDENFKVADILKTVALPVTEPSPDLRVSLSTNRQNIPDTEKGVFTLWCEQNA</sequence>
<keyword evidence="8" id="KW-1185">Reference proteome</keyword>
<evidence type="ECO:0000259" key="6">
    <source>
        <dbReference type="Pfam" id="PF07732"/>
    </source>
</evidence>
<proteinExistence type="predicted"/>
<dbReference type="PANTHER" id="PTHR11709">
    <property type="entry name" value="MULTI-COPPER OXIDASE"/>
    <property type="match status" value="1"/>
</dbReference>
<dbReference type="InterPro" id="IPR006311">
    <property type="entry name" value="TAT_signal"/>
</dbReference>
<evidence type="ECO:0000256" key="2">
    <source>
        <dbReference type="ARBA" id="ARBA00023002"/>
    </source>
</evidence>
<evidence type="ECO:0000259" key="5">
    <source>
        <dbReference type="Pfam" id="PF07731"/>
    </source>
</evidence>
<keyword evidence="1" id="KW-0479">Metal-binding</keyword>
<keyword evidence="3" id="KW-0186">Copper</keyword>
<dbReference type="Pfam" id="PF07731">
    <property type="entry name" value="Cu-oxidase_2"/>
    <property type="match status" value="1"/>
</dbReference>
<dbReference type="Pfam" id="PF07732">
    <property type="entry name" value="Cu-oxidase_3"/>
    <property type="match status" value="1"/>
</dbReference>
<dbReference type="Gene3D" id="2.60.40.420">
    <property type="entry name" value="Cupredoxins - blue copper proteins"/>
    <property type="match status" value="2"/>
</dbReference>
<dbReference type="RefSeq" id="WP_158066281.1">
    <property type="nucleotide sequence ID" value="NZ_CP042829.1"/>
</dbReference>
<keyword evidence="2" id="KW-0560">Oxidoreductase</keyword>
<dbReference type="InterPro" id="IPR045087">
    <property type="entry name" value="Cu-oxidase_fam"/>
</dbReference>
<organism evidence="7 8">
    <name type="scientific">Tepidiforma bonchosmolovskayae</name>
    <dbReference type="NCBI Taxonomy" id="2601677"/>
    <lineage>
        <taxon>Bacteria</taxon>
        <taxon>Bacillati</taxon>
        <taxon>Chloroflexota</taxon>
        <taxon>Tepidiformia</taxon>
        <taxon>Tepidiformales</taxon>
        <taxon>Tepidiformaceae</taxon>
        <taxon>Tepidiforma</taxon>
    </lineage>
</organism>
<evidence type="ECO:0000256" key="4">
    <source>
        <dbReference type="SAM" id="MobiDB-lite"/>
    </source>
</evidence>
<dbReference type="SUPFAM" id="SSF49503">
    <property type="entry name" value="Cupredoxins"/>
    <property type="match status" value="2"/>
</dbReference>
<name>A0ABX6C246_9CHLR</name>
<dbReference type="Proteomes" id="UP000326331">
    <property type="component" value="Chromosome"/>
</dbReference>
<dbReference type="InterPro" id="IPR011707">
    <property type="entry name" value="Cu-oxidase-like_N"/>
</dbReference>
<dbReference type="PANTHER" id="PTHR11709:SF394">
    <property type="entry name" value="FI03373P-RELATED"/>
    <property type="match status" value="1"/>
</dbReference>
<evidence type="ECO:0000256" key="1">
    <source>
        <dbReference type="ARBA" id="ARBA00022723"/>
    </source>
</evidence>
<feature type="domain" description="Plastocyanin-like" evidence="6">
    <location>
        <begin position="129"/>
        <end position="242"/>
    </location>
</feature>
<accession>A0ABX6C246</accession>
<dbReference type="CDD" id="cd04202">
    <property type="entry name" value="CuRO_D2_2dMcoN_like"/>
    <property type="match status" value="1"/>
</dbReference>
<protein>
    <submittedName>
        <fullName evidence="7">Copper oxidase</fullName>
    </submittedName>
</protein>
<feature type="domain" description="Plastocyanin-like" evidence="5">
    <location>
        <begin position="266"/>
        <end position="358"/>
    </location>
</feature>
<dbReference type="InterPro" id="IPR011706">
    <property type="entry name" value="Cu-oxidase_C"/>
</dbReference>